<dbReference type="AlphaFoldDB" id="A0A2P8D1S3"/>
<evidence type="ECO:0000313" key="6">
    <source>
        <dbReference type="Proteomes" id="UP000240572"/>
    </source>
</evidence>
<evidence type="ECO:0000256" key="3">
    <source>
        <dbReference type="ARBA" id="ARBA00023163"/>
    </source>
</evidence>
<dbReference type="GO" id="GO:0043565">
    <property type="term" value="F:sequence-specific DNA binding"/>
    <property type="evidence" value="ECO:0007669"/>
    <property type="project" value="InterPro"/>
</dbReference>
<dbReference type="InterPro" id="IPR037923">
    <property type="entry name" value="HTH-like"/>
</dbReference>
<protein>
    <submittedName>
        <fullName evidence="5">AraC family transcriptional regulator</fullName>
    </submittedName>
</protein>
<dbReference type="Gene3D" id="1.10.10.60">
    <property type="entry name" value="Homeodomain-like"/>
    <property type="match status" value="1"/>
</dbReference>
<dbReference type="InterPro" id="IPR018060">
    <property type="entry name" value="HTH_AraC"/>
</dbReference>
<reference evidence="5 6" key="1">
    <citation type="submission" date="2018-03" db="EMBL/GenBank/DDBJ databases">
        <title>Genomic Encyclopedia of Type Strains, Phase III (KMG-III): the genomes of soil and plant-associated and newly described type strains.</title>
        <authorList>
            <person name="Whitman W."/>
        </authorList>
    </citation>
    <scope>NUCLEOTIDE SEQUENCE [LARGE SCALE GENOMIC DNA]</scope>
    <source>
        <strain evidence="5 6">CGMCC 1.12700</strain>
    </source>
</reference>
<keyword evidence="1" id="KW-0805">Transcription regulation</keyword>
<dbReference type="Proteomes" id="UP000240572">
    <property type="component" value="Unassembled WGS sequence"/>
</dbReference>
<name>A0A2P8D1S3_9BACT</name>
<proteinExistence type="predicted"/>
<dbReference type="PANTHER" id="PTHR43280:SF32">
    <property type="entry name" value="TRANSCRIPTIONAL REGULATORY PROTEIN"/>
    <property type="match status" value="1"/>
</dbReference>
<accession>A0A2P8D1S3</accession>
<dbReference type="PANTHER" id="PTHR43280">
    <property type="entry name" value="ARAC-FAMILY TRANSCRIPTIONAL REGULATOR"/>
    <property type="match status" value="1"/>
</dbReference>
<sequence>MDIIPEPEIKESFCVMELQAAATSPVAERLYYHRILLVAQGSGALVIDERSYPVDDHTLFLIARGQVVHCAADTRLHGFTLSFGDCFWERSPASANNCKAVLFNNAADNQYQVLTSPDYEQLHTLVTALYHEYLLPAYPNKLDALAAYLKILMIKLAHVSRKELPGFDAFSRQCYHRFTELVSIQYKSLHDVASYARQLHITARSLSDCCRKYAGKGAKEIINGQLVAEAKRALQFSTLPVKEIAYEMNFSTPEQFSHFFRKETGCAPLDFRNRFVNTDR</sequence>
<gene>
    <name evidence="5" type="ORF">B0I18_106180</name>
</gene>
<dbReference type="GO" id="GO:0003700">
    <property type="term" value="F:DNA-binding transcription factor activity"/>
    <property type="evidence" value="ECO:0007669"/>
    <property type="project" value="InterPro"/>
</dbReference>
<organism evidence="5 6">
    <name type="scientific">Taibaiella chishuiensis</name>
    <dbReference type="NCBI Taxonomy" id="1434707"/>
    <lineage>
        <taxon>Bacteria</taxon>
        <taxon>Pseudomonadati</taxon>
        <taxon>Bacteroidota</taxon>
        <taxon>Chitinophagia</taxon>
        <taxon>Chitinophagales</taxon>
        <taxon>Chitinophagaceae</taxon>
        <taxon>Taibaiella</taxon>
    </lineage>
</organism>
<dbReference type="SMART" id="SM00342">
    <property type="entry name" value="HTH_ARAC"/>
    <property type="match status" value="1"/>
</dbReference>
<evidence type="ECO:0000259" key="4">
    <source>
        <dbReference type="PROSITE" id="PS01124"/>
    </source>
</evidence>
<dbReference type="Pfam" id="PF12833">
    <property type="entry name" value="HTH_18"/>
    <property type="match status" value="1"/>
</dbReference>
<dbReference type="RefSeq" id="WP_106523768.1">
    <property type="nucleotide sequence ID" value="NZ_PYGD01000006.1"/>
</dbReference>
<dbReference type="SUPFAM" id="SSF51215">
    <property type="entry name" value="Regulatory protein AraC"/>
    <property type="match status" value="1"/>
</dbReference>
<dbReference type="EMBL" id="PYGD01000006">
    <property type="protein sequence ID" value="PSK91168.1"/>
    <property type="molecule type" value="Genomic_DNA"/>
</dbReference>
<dbReference type="InterPro" id="IPR009057">
    <property type="entry name" value="Homeodomain-like_sf"/>
</dbReference>
<dbReference type="SUPFAM" id="SSF46689">
    <property type="entry name" value="Homeodomain-like"/>
    <property type="match status" value="1"/>
</dbReference>
<keyword evidence="2" id="KW-0238">DNA-binding</keyword>
<dbReference type="PROSITE" id="PS01124">
    <property type="entry name" value="HTH_ARAC_FAMILY_2"/>
    <property type="match status" value="1"/>
</dbReference>
<keyword evidence="3" id="KW-0804">Transcription</keyword>
<evidence type="ECO:0000256" key="1">
    <source>
        <dbReference type="ARBA" id="ARBA00023015"/>
    </source>
</evidence>
<keyword evidence="6" id="KW-1185">Reference proteome</keyword>
<feature type="domain" description="HTH araC/xylS-type" evidence="4">
    <location>
        <begin position="176"/>
        <end position="274"/>
    </location>
</feature>
<evidence type="ECO:0000256" key="2">
    <source>
        <dbReference type="ARBA" id="ARBA00023125"/>
    </source>
</evidence>
<evidence type="ECO:0000313" key="5">
    <source>
        <dbReference type="EMBL" id="PSK91168.1"/>
    </source>
</evidence>
<dbReference type="OrthoDB" id="931734at2"/>
<comment type="caution">
    <text evidence="5">The sequence shown here is derived from an EMBL/GenBank/DDBJ whole genome shotgun (WGS) entry which is preliminary data.</text>
</comment>